<proteinExistence type="predicted"/>
<dbReference type="Pfam" id="PF13412">
    <property type="entry name" value="HTH_24"/>
    <property type="match status" value="1"/>
</dbReference>
<reference evidence="2 3" key="1">
    <citation type="submission" date="2020-04" db="EMBL/GenBank/DDBJ databases">
        <authorList>
            <consortium name="Desulfovibrio sp. FSS-1 genome sequencing consortium"/>
            <person name="Shimoshige H."/>
            <person name="Kobayashi H."/>
            <person name="Maekawa T."/>
        </authorList>
    </citation>
    <scope>NUCLEOTIDE SEQUENCE [LARGE SCALE GENOMIC DNA]</scope>
    <source>
        <strain evidence="2 3">SIID29052-01</strain>
    </source>
</reference>
<name>A0A6V8M048_9BACT</name>
<keyword evidence="3" id="KW-1185">Reference proteome</keyword>
<dbReference type="AlphaFoldDB" id="A0A6V8M048"/>
<sequence>MLLVNKTFYRPSKPARYLAILDTLAQDSQVSQNELGKRANLSGAMVNQYLKEMVDDRLIEYVPVNGKSYRYLLTEEGENRRRAMFSSFSSETVQIYTALKTAIARRLAALKARGLVKLVLFGASETCEVVLQALRATGGFEVMALVDSNSELAGKTLGGHVISPPVVLESLRPQAVVITSFGCQDEIHGQLKALHEKNKVEIIRL</sequence>
<dbReference type="InterPro" id="IPR036390">
    <property type="entry name" value="WH_DNA-bd_sf"/>
</dbReference>
<dbReference type="InterPro" id="IPR036388">
    <property type="entry name" value="WH-like_DNA-bd_sf"/>
</dbReference>
<evidence type="ECO:0000313" key="3">
    <source>
        <dbReference type="Proteomes" id="UP000494245"/>
    </source>
</evidence>
<organism evidence="2 3">
    <name type="scientific">Fundidesulfovibrio magnetotacticus</name>
    <dbReference type="NCBI Taxonomy" id="2730080"/>
    <lineage>
        <taxon>Bacteria</taxon>
        <taxon>Pseudomonadati</taxon>
        <taxon>Thermodesulfobacteriota</taxon>
        <taxon>Desulfovibrionia</taxon>
        <taxon>Desulfovibrionales</taxon>
        <taxon>Desulfovibrionaceae</taxon>
        <taxon>Fundidesulfovibrio</taxon>
    </lineage>
</organism>
<dbReference type="InterPro" id="IPR013691">
    <property type="entry name" value="MeTrfase_14"/>
</dbReference>
<dbReference type="EMBL" id="BLTE01000017">
    <property type="protein sequence ID" value="GFK95406.1"/>
    <property type="molecule type" value="Genomic_DNA"/>
</dbReference>
<evidence type="ECO:0000313" key="2">
    <source>
        <dbReference type="EMBL" id="GFK95406.1"/>
    </source>
</evidence>
<dbReference type="Pfam" id="PF08484">
    <property type="entry name" value="Methyltransf_14"/>
    <property type="match status" value="1"/>
</dbReference>
<dbReference type="Proteomes" id="UP000494245">
    <property type="component" value="Unassembled WGS sequence"/>
</dbReference>
<accession>A0A6V8M048</accession>
<dbReference type="Gene3D" id="3.40.50.720">
    <property type="entry name" value="NAD(P)-binding Rossmann-like Domain"/>
    <property type="match status" value="1"/>
</dbReference>
<gene>
    <name evidence="2" type="ORF">NNJEOMEG_03269</name>
</gene>
<dbReference type="SUPFAM" id="SSF46785">
    <property type="entry name" value="Winged helix' DNA-binding domain"/>
    <property type="match status" value="1"/>
</dbReference>
<comment type="caution">
    <text evidence="2">The sequence shown here is derived from an EMBL/GenBank/DDBJ whole genome shotgun (WGS) entry which is preliminary data.</text>
</comment>
<feature type="domain" description="C-methyltransferase" evidence="1">
    <location>
        <begin position="82"/>
        <end position="198"/>
    </location>
</feature>
<reference evidence="2 3" key="2">
    <citation type="submission" date="2020-05" db="EMBL/GenBank/DDBJ databases">
        <title>Draft genome sequence of Desulfovibrio sp. strainFSS-1.</title>
        <authorList>
            <person name="Shimoshige H."/>
            <person name="Kobayashi H."/>
            <person name="Maekawa T."/>
        </authorList>
    </citation>
    <scope>NUCLEOTIDE SEQUENCE [LARGE SCALE GENOMIC DNA]</scope>
    <source>
        <strain evidence="2 3">SIID29052-01</strain>
    </source>
</reference>
<dbReference type="Gene3D" id="1.10.10.10">
    <property type="entry name" value="Winged helix-like DNA-binding domain superfamily/Winged helix DNA-binding domain"/>
    <property type="match status" value="1"/>
</dbReference>
<protein>
    <recommendedName>
        <fullName evidence="1">C-methyltransferase domain-containing protein</fullName>
    </recommendedName>
</protein>
<dbReference type="RefSeq" id="WP_173086390.1">
    <property type="nucleotide sequence ID" value="NZ_BLTE01000017.1"/>
</dbReference>
<evidence type="ECO:0000259" key="1">
    <source>
        <dbReference type="Pfam" id="PF08484"/>
    </source>
</evidence>